<gene>
    <name evidence="2" type="ORF">QTG54_011944</name>
</gene>
<dbReference type="Gene3D" id="1.10.10.10">
    <property type="entry name" value="Winged helix-like DNA-binding domain superfamily/Winged helix DNA-binding domain"/>
    <property type="match status" value="1"/>
</dbReference>
<dbReference type="PANTHER" id="PTHR37296:SF1">
    <property type="entry name" value="CONSERVED VIRULENCE FACTOR B"/>
    <property type="match status" value="1"/>
</dbReference>
<dbReference type="PANTHER" id="PTHR37296">
    <property type="entry name" value="CONSERVED VIRULENCE FACTOR B"/>
    <property type="match status" value="1"/>
</dbReference>
<name>A0AAD8Y132_9STRA</name>
<sequence length="241" mass="26147">MLKKYLDCTLFYAIIMSSFLLRRSAVNAFATSFSRHSLSSSSCCAAQRALTTTQAAASSTDNNGGELYQPKFQRGDQIQVEVISFGPLGASVDVIAHKSHDPSDCIPPDEPALGRGMVLQREINYFRRGRGGVDIVKYETLPAYVEKVREQAFEDGDEVEIRLDVSLRPPGGKAKAVDLGEQILQKLKDSDGGVLEVGDKSSPEDINEIFPGASKSAFKKGISALYKRGLVKPGPNSVTLM</sequence>
<keyword evidence="3" id="KW-1185">Reference proteome</keyword>
<proteinExistence type="predicted"/>
<dbReference type="InterPro" id="IPR040764">
    <property type="entry name" value="CvfB_WH"/>
</dbReference>
<evidence type="ECO:0000313" key="2">
    <source>
        <dbReference type="EMBL" id="KAK1737077.1"/>
    </source>
</evidence>
<dbReference type="InterPro" id="IPR036388">
    <property type="entry name" value="WH-like_DNA-bd_sf"/>
</dbReference>
<comment type="caution">
    <text evidence="2">The sequence shown here is derived from an EMBL/GenBank/DDBJ whole genome shotgun (WGS) entry which is preliminary data.</text>
</comment>
<organism evidence="2 3">
    <name type="scientific">Skeletonema marinoi</name>
    <dbReference type="NCBI Taxonomy" id="267567"/>
    <lineage>
        <taxon>Eukaryota</taxon>
        <taxon>Sar</taxon>
        <taxon>Stramenopiles</taxon>
        <taxon>Ochrophyta</taxon>
        <taxon>Bacillariophyta</taxon>
        <taxon>Coscinodiscophyceae</taxon>
        <taxon>Thalassiosirophycidae</taxon>
        <taxon>Thalassiosirales</taxon>
        <taxon>Skeletonemataceae</taxon>
        <taxon>Skeletonema</taxon>
        <taxon>Skeletonema marinoi-dohrnii complex</taxon>
    </lineage>
</organism>
<dbReference type="Pfam" id="PF17783">
    <property type="entry name" value="WHD_CvfB"/>
    <property type="match status" value="1"/>
</dbReference>
<protein>
    <recommendedName>
        <fullName evidence="1">Conserved virulence factor B-like winged helix domain-containing protein</fullName>
    </recommendedName>
</protein>
<feature type="domain" description="Conserved virulence factor B-like winged helix" evidence="1">
    <location>
        <begin position="181"/>
        <end position="240"/>
    </location>
</feature>
<dbReference type="InterPro" id="IPR014464">
    <property type="entry name" value="CvfB_fam"/>
</dbReference>
<dbReference type="AlphaFoldDB" id="A0AAD8Y132"/>
<dbReference type="EMBL" id="JATAAI010000026">
    <property type="protein sequence ID" value="KAK1737077.1"/>
    <property type="molecule type" value="Genomic_DNA"/>
</dbReference>
<evidence type="ECO:0000313" key="3">
    <source>
        <dbReference type="Proteomes" id="UP001224775"/>
    </source>
</evidence>
<evidence type="ECO:0000259" key="1">
    <source>
        <dbReference type="Pfam" id="PF17783"/>
    </source>
</evidence>
<accession>A0AAD8Y132</accession>
<dbReference type="Proteomes" id="UP001224775">
    <property type="component" value="Unassembled WGS sequence"/>
</dbReference>
<reference evidence="2" key="1">
    <citation type="submission" date="2023-06" db="EMBL/GenBank/DDBJ databases">
        <title>Survivors Of The Sea: Transcriptome response of Skeletonema marinoi to long-term dormancy.</title>
        <authorList>
            <person name="Pinder M.I.M."/>
            <person name="Kourtchenko O."/>
            <person name="Robertson E.K."/>
            <person name="Larsson T."/>
            <person name="Maumus F."/>
            <person name="Osuna-Cruz C.M."/>
            <person name="Vancaester E."/>
            <person name="Stenow R."/>
            <person name="Vandepoele K."/>
            <person name="Ploug H."/>
            <person name="Bruchert V."/>
            <person name="Godhe A."/>
            <person name="Topel M."/>
        </authorList>
    </citation>
    <scope>NUCLEOTIDE SEQUENCE</scope>
    <source>
        <strain evidence="2">R05AC</strain>
    </source>
</reference>